<dbReference type="GO" id="GO:0004806">
    <property type="term" value="F:triacylglycerol lipase activity"/>
    <property type="evidence" value="ECO:0007669"/>
    <property type="project" value="InterPro"/>
</dbReference>
<protein>
    <submittedName>
        <fullName evidence="1">Lysophospholipase</fullName>
        <ecNumber evidence="1">3.1.1.5</ecNumber>
    </submittedName>
</protein>
<dbReference type="GO" id="GO:0004622">
    <property type="term" value="F:phosphatidylcholine lysophospholipase activity"/>
    <property type="evidence" value="ECO:0007669"/>
    <property type="project" value="UniProtKB-EC"/>
</dbReference>
<dbReference type="Pfam" id="PF03583">
    <property type="entry name" value="LIP"/>
    <property type="match status" value="1"/>
</dbReference>
<dbReference type="PIRSF" id="PIRSF029171">
    <property type="entry name" value="Esterase_LipA"/>
    <property type="match status" value="1"/>
</dbReference>
<dbReference type="SUPFAM" id="SSF53474">
    <property type="entry name" value="alpha/beta-Hydrolases"/>
    <property type="match status" value="1"/>
</dbReference>
<keyword evidence="1" id="KW-0378">Hydrolase</keyword>
<sequence>MKQMFKLLFVGVMVGITIIFSGCGSSGNEGANSVGSNLVSSEVMDDIDASAVLGMVKASGIDANATNAFAYKAVKIIYKTTNIKGDSINASGLLVIPTPTDAYNAYLASIGKTFSLSAVCDNHGTIFLDTEAPTKVEEARHYYPDALLLSGYAGFVSILPDYVGFGDSKGEVHPYVMKQSARASLDMIRASVKYMTDNHVLFNGQLYLTGYSEGGYITMALAQDIEENHSSEFQVMGVAPMDGPYDVEGLAAFDLNANMKMVYPAFLAEIASSYSKAYDDINISDLVVKPDIFNSIDLFGGDYDTVPIHVALGLADVTTGDYGFNTHYANELFTDSFINDYQGNLNNPARVRFAQNSVYDWTPKSKMNIIGCVDDEIIPFTLSAQKAYDAFIANGAKSVTLSPIPSSYIPPATPTTPFVHQRCGSVAYGMATKWFSDIRSGAIK</sequence>
<dbReference type="PANTHER" id="PTHR34853">
    <property type="match status" value="1"/>
</dbReference>
<dbReference type="InterPro" id="IPR005152">
    <property type="entry name" value="Lipase_secreted"/>
</dbReference>
<name>A0A1W1C1A3_9ZZZZ</name>
<dbReference type="EC" id="3.1.1.5" evidence="1"/>
<dbReference type="EMBL" id="FPHE01000092">
    <property type="protein sequence ID" value="SFV59491.1"/>
    <property type="molecule type" value="Genomic_DNA"/>
</dbReference>
<dbReference type="InterPro" id="IPR029058">
    <property type="entry name" value="AB_hydrolase_fold"/>
</dbReference>
<reference evidence="1" key="1">
    <citation type="submission" date="2016-10" db="EMBL/GenBank/DDBJ databases">
        <authorList>
            <person name="de Groot N.N."/>
        </authorList>
    </citation>
    <scope>NUCLEOTIDE SEQUENCE</scope>
</reference>
<organism evidence="1">
    <name type="scientific">hydrothermal vent metagenome</name>
    <dbReference type="NCBI Taxonomy" id="652676"/>
    <lineage>
        <taxon>unclassified sequences</taxon>
        <taxon>metagenomes</taxon>
        <taxon>ecological metagenomes</taxon>
    </lineage>
</organism>
<dbReference type="Gene3D" id="1.10.260.160">
    <property type="match status" value="1"/>
</dbReference>
<accession>A0A1W1C1A3</accession>
<dbReference type="AlphaFoldDB" id="A0A1W1C1A3"/>
<proteinExistence type="predicted"/>
<dbReference type="Gene3D" id="3.40.50.1820">
    <property type="entry name" value="alpha/beta hydrolase"/>
    <property type="match status" value="1"/>
</dbReference>
<dbReference type="PROSITE" id="PS51257">
    <property type="entry name" value="PROKAR_LIPOPROTEIN"/>
    <property type="match status" value="1"/>
</dbReference>
<dbReference type="GO" id="GO:0016042">
    <property type="term" value="P:lipid catabolic process"/>
    <property type="evidence" value="ECO:0007669"/>
    <property type="project" value="InterPro"/>
</dbReference>
<evidence type="ECO:0000313" key="1">
    <source>
        <dbReference type="EMBL" id="SFV59491.1"/>
    </source>
</evidence>
<gene>
    <name evidence="1" type="ORF">MNB_SV-12-1298</name>
</gene>
<dbReference type="PANTHER" id="PTHR34853:SF1">
    <property type="entry name" value="LIPASE 5"/>
    <property type="match status" value="1"/>
</dbReference>